<protein>
    <submittedName>
        <fullName evidence="3">Uncharacterized protein</fullName>
    </submittedName>
</protein>
<proteinExistence type="predicted"/>
<organism evidence="3 4">
    <name type="scientific">Sphingomonas glaciei</name>
    <dbReference type="NCBI Taxonomy" id="2938948"/>
    <lineage>
        <taxon>Bacteria</taxon>
        <taxon>Pseudomonadati</taxon>
        <taxon>Pseudomonadota</taxon>
        <taxon>Alphaproteobacteria</taxon>
        <taxon>Sphingomonadales</taxon>
        <taxon>Sphingomonadaceae</taxon>
        <taxon>Sphingomonas</taxon>
    </lineage>
</organism>
<evidence type="ECO:0000313" key="3">
    <source>
        <dbReference type="EMBL" id="UUR08501.1"/>
    </source>
</evidence>
<feature type="compositionally biased region" description="Low complexity" evidence="1">
    <location>
        <begin position="99"/>
        <end position="121"/>
    </location>
</feature>
<feature type="compositionally biased region" description="Basic and acidic residues" evidence="1">
    <location>
        <begin position="22"/>
        <end position="34"/>
    </location>
</feature>
<reference evidence="3 4" key="1">
    <citation type="submission" date="2022-05" db="EMBL/GenBank/DDBJ databases">
        <title>S8-45 Sphingomonas ultraviolaceadurans.</title>
        <authorList>
            <person name="Liu Y."/>
        </authorList>
    </citation>
    <scope>NUCLEOTIDE SEQUENCE [LARGE SCALE GENOMIC DNA]</scope>
    <source>
        <strain evidence="3 4">S8-45</strain>
    </source>
</reference>
<keyword evidence="2" id="KW-0472">Membrane</keyword>
<keyword evidence="2" id="KW-0812">Transmembrane</keyword>
<name>A0ABY5MXI2_9SPHN</name>
<evidence type="ECO:0000256" key="1">
    <source>
        <dbReference type="SAM" id="MobiDB-lite"/>
    </source>
</evidence>
<feature type="compositionally biased region" description="Polar residues" evidence="1">
    <location>
        <begin position="71"/>
        <end position="94"/>
    </location>
</feature>
<gene>
    <name evidence="3" type="ORF">M1K48_02315</name>
</gene>
<feature type="region of interest" description="Disordered" evidence="1">
    <location>
        <begin position="1"/>
        <end position="34"/>
    </location>
</feature>
<feature type="compositionally biased region" description="Low complexity" evidence="1">
    <location>
        <begin position="129"/>
        <end position="144"/>
    </location>
</feature>
<sequence length="179" mass="17855">MAKNDNTRSHQGSNTHSNRATGADRDRRRDAVVNTVKERPYAAAALATVAAGAAAFFLTRSKSDKPLMNWGQDTTGDTVMDSSARKQQGSTTSDRSLETASTSPSSSAGTGAGTGSTSPSAVRAASLSATPNGTNAGTTPGTGAKSSAADAGTNNKSADAGLNQAAKTETKVGAIAYGA</sequence>
<dbReference type="Proteomes" id="UP000831921">
    <property type="component" value="Chromosome"/>
</dbReference>
<dbReference type="RefSeq" id="WP_249504277.1">
    <property type="nucleotide sequence ID" value="NZ_CP097253.1"/>
</dbReference>
<keyword evidence="4" id="KW-1185">Reference proteome</keyword>
<evidence type="ECO:0000256" key="2">
    <source>
        <dbReference type="SAM" id="Phobius"/>
    </source>
</evidence>
<feature type="transmembrane region" description="Helical" evidence="2">
    <location>
        <begin position="41"/>
        <end position="59"/>
    </location>
</feature>
<evidence type="ECO:0000313" key="4">
    <source>
        <dbReference type="Proteomes" id="UP000831921"/>
    </source>
</evidence>
<accession>A0ABY5MXI2</accession>
<dbReference type="EMBL" id="CP097253">
    <property type="protein sequence ID" value="UUR08501.1"/>
    <property type="molecule type" value="Genomic_DNA"/>
</dbReference>
<feature type="region of interest" description="Disordered" evidence="1">
    <location>
        <begin position="60"/>
        <end position="179"/>
    </location>
</feature>
<keyword evidence="2" id="KW-1133">Transmembrane helix</keyword>